<keyword evidence="2" id="KW-1185">Reference proteome</keyword>
<dbReference type="RefSeq" id="WP_168992978.1">
    <property type="nucleotide sequence ID" value="NZ_JABBMI010000055.1"/>
</dbReference>
<evidence type="ECO:0008006" key="3">
    <source>
        <dbReference type="Google" id="ProtNLM"/>
    </source>
</evidence>
<proteinExistence type="predicted"/>
<evidence type="ECO:0000313" key="2">
    <source>
        <dbReference type="Proteomes" id="UP000538955"/>
    </source>
</evidence>
<evidence type="ECO:0000313" key="1">
    <source>
        <dbReference type="EMBL" id="NMK54016.1"/>
    </source>
</evidence>
<gene>
    <name evidence="1" type="ORF">HHM24_04515</name>
</gene>
<comment type="caution">
    <text evidence="1">The sequence shown here is derived from an EMBL/GenBank/DDBJ whole genome shotgun (WGS) entry which is preliminary data.</text>
</comment>
<dbReference type="Proteomes" id="UP000538955">
    <property type="component" value="Unassembled WGS sequence"/>
</dbReference>
<organism evidence="1 2">
    <name type="scientific">Staphylococcus capitis</name>
    <dbReference type="NCBI Taxonomy" id="29388"/>
    <lineage>
        <taxon>Bacteria</taxon>
        <taxon>Bacillati</taxon>
        <taxon>Bacillota</taxon>
        <taxon>Bacilli</taxon>
        <taxon>Bacillales</taxon>
        <taxon>Staphylococcaceae</taxon>
        <taxon>Staphylococcus</taxon>
    </lineage>
</organism>
<sequence>MNNQYFEACTQELNRIETLVNQILANPDKASVIDIAGIDKAEYESIKSNEPKDDINYLEVLEALEMCDDENIHATINLDYYYIF</sequence>
<dbReference type="EMBL" id="JABBMI010000055">
    <property type="protein sequence ID" value="NMK54016.1"/>
    <property type="molecule type" value="Genomic_DNA"/>
</dbReference>
<name>A0ABX1SNZ2_STACP</name>
<accession>A0ABX1SNZ2</accession>
<reference evidence="1 2" key="1">
    <citation type="submission" date="2020-04" db="EMBL/GenBank/DDBJ databases">
        <title>The Epidemiology and Molecular Characteristics of Linezolid-Resistant Staphylococcus capitis in Huashan Hospital, Shanghai.</title>
        <authorList>
            <person name="Ding L."/>
            <person name="Li P."/>
            <person name="Yang Y."/>
            <person name="Lin D."/>
            <person name="Xu X."/>
        </authorList>
    </citation>
    <scope>NUCLEOTIDE SEQUENCE [LARGE SCALE GENOMIC DNA]</scope>
    <source>
        <strain evidence="1 2">17-84</strain>
    </source>
</reference>
<protein>
    <recommendedName>
        <fullName evidence="3">Phage protein</fullName>
    </recommendedName>
</protein>